<name>A0A4Y8X089_9MICC</name>
<feature type="active site" description="Proton donor" evidence="9">
    <location>
        <position position="474"/>
    </location>
</feature>
<dbReference type="FunFam" id="2.60.40.10:FF:000169">
    <property type="entry name" value="1,4-alpha-glucan branching enzyme GlgB"/>
    <property type="match status" value="1"/>
</dbReference>
<comment type="similarity">
    <text evidence="3 9">Belongs to the glycosyl hydrolase 13 family. GlgB subfamily.</text>
</comment>
<dbReference type="InterPro" id="IPR037439">
    <property type="entry name" value="Branching_enzy"/>
</dbReference>
<keyword evidence="5 9" id="KW-0328">Glycosyltransferase</keyword>
<dbReference type="InterPro" id="IPR014756">
    <property type="entry name" value="Ig_E-set"/>
</dbReference>
<proteinExistence type="inferred from homology"/>
<dbReference type="NCBIfam" id="TIGR01515">
    <property type="entry name" value="branching_enzym"/>
    <property type="match status" value="1"/>
</dbReference>
<dbReference type="FunFam" id="3.20.20.80:FF:000003">
    <property type="entry name" value="1,4-alpha-glucan branching enzyme GlgB"/>
    <property type="match status" value="1"/>
</dbReference>
<organism evidence="11 12">
    <name type="scientific">Micrococcus flavus</name>
    <dbReference type="NCBI Taxonomy" id="384602"/>
    <lineage>
        <taxon>Bacteria</taxon>
        <taxon>Bacillati</taxon>
        <taxon>Actinomycetota</taxon>
        <taxon>Actinomycetes</taxon>
        <taxon>Micrococcales</taxon>
        <taxon>Micrococcaceae</taxon>
        <taxon>Micrococcus</taxon>
    </lineage>
</organism>
<dbReference type="AlphaFoldDB" id="A0A4Y8X089"/>
<dbReference type="UniPathway" id="UPA00164"/>
<evidence type="ECO:0000259" key="10">
    <source>
        <dbReference type="SMART" id="SM00642"/>
    </source>
</evidence>
<dbReference type="Pfam" id="PF00128">
    <property type="entry name" value="Alpha-amylase"/>
    <property type="match status" value="1"/>
</dbReference>
<dbReference type="InterPro" id="IPR044143">
    <property type="entry name" value="GlgB_N_E_set_prok"/>
</dbReference>
<dbReference type="SUPFAM" id="SSF51445">
    <property type="entry name" value="(Trans)glycosidases"/>
    <property type="match status" value="1"/>
</dbReference>
<dbReference type="EMBL" id="JACHMC010000001">
    <property type="protein sequence ID" value="MBB4883444.1"/>
    <property type="molecule type" value="Genomic_DNA"/>
</dbReference>
<dbReference type="Gene3D" id="3.20.20.80">
    <property type="entry name" value="Glycosidases"/>
    <property type="match status" value="1"/>
</dbReference>
<dbReference type="PANTHER" id="PTHR43651">
    <property type="entry name" value="1,4-ALPHA-GLUCAN-BRANCHING ENZYME"/>
    <property type="match status" value="1"/>
</dbReference>
<dbReference type="SMART" id="SM00642">
    <property type="entry name" value="Aamy"/>
    <property type="match status" value="1"/>
</dbReference>
<comment type="caution">
    <text evidence="11">The sequence shown here is derived from an EMBL/GenBank/DDBJ whole genome shotgun (WGS) entry which is preliminary data.</text>
</comment>
<evidence type="ECO:0000256" key="6">
    <source>
        <dbReference type="ARBA" id="ARBA00022679"/>
    </source>
</evidence>
<dbReference type="CDD" id="cd02855">
    <property type="entry name" value="E_set_GBE_prok_N"/>
    <property type="match status" value="1"/>
</dbReference>
<dbReference type="PANTHER" id="PTHR43651:SF3">
    <property type="entry name" value="1,4-ALPHA-GLUCAN-BRANCHING ENZYME"/>
    <property type="match status" value="1"/>
</dbReference>
<comment type="subunit">
    <text evidence="9">Monomer.</text>
</comment>
<keyword evidence="12" id="KW-1185">Reference proteome</keyword>
<dbReference type="OrthoDB" id="9800174at2"/>
<dbReference type="Pfam" id="PF22019">
    <property type="entry name" value="GlgB_N"/>
    <property type="match status" value="1"/>
</dbReference>
<reference evidence="11 12" key="1">
    <citation type="submission" date="2020-08" db="EMBL/GenBank/DDBJ databases">
        <title>Sequencing the genomes of 1000 actinobacteria strains.</title>
        <authorList>
            <person name="Klenk H.-P."/>
        </authorList>
    </citation>
    <scope>NUCLEOTIDE SEQUENCE [LARGE SCALE GENOMIC DNA]</scope>
    <source>
        <strain evidence="11 12">DSM 19079</strain>
    </source>
</reference>
<gene>
    <name evidence="9" type="primary">glgB</name>
    <name evidence="11" type="ORF">BJ976_001795</name>
</gene>
<feature type="domain" description="Glycosyl hydrolase family 13 catalytic" evidence="10">
    <location>
        <begin position="269"/>
        <end position="610"/>
    </location>
</feature>
<keyword evidence="4 9" id="KW-0321">Glycogen metabolism</keyword>
<evidence type="ECO:0000313" key="12">
    <source>
        <dbReference type="Proteomes" id="UP000560081"/>
    </source>
</evidence>
<dbReference type="NCBIfam" id="NF008967">
    <property type="entry name" value="PRK12313.1"/>
    <property type="match status" value="1"/>
</dbReference>
<dbReference type="SUPFAM" id="SSF51011">
    <property type="entry name" value="Glycosyl hydrolase domain"/>
    <property type="match status" value="1"/>
</dbReference>
<dbReference type="RefSeq" id="WP_135030335.1">
    <property type="nucleotide sequence ID" value="NZ_BMLA01000008.1"/>
</dbReference>
<dbReference type="PIRSF" id="PIRSF000463">
    <property type="entry name" value="GlgB"/>
    <property type="match status" value="1"/>
</dbReference>
<dbReference type="InterPro" id="IPR006407">
    <property type="entry name" value="GlgB"/>
</dbReference>
<dbReference type="SUPFAM" id="SSF81296">
    <property type="entry name" value="E set domains"/>
    <property type="match status" value="2"/>
</dbReference>
<keyword evidence="6 9" id="KW-0808">Transferase</keyword>
<comment type="function">
    <text evidence="9">Catalyzes the formation of the alpha-1,6-glucosidic linkages in glycogen by scission of a 1,4-alpha-linked oligosaccharide from growing alpha-1,4-glucan chains and the subsequent attachment of the oligosaccharide to the alpha-1,6 position.</text>
</comment>
<evidence type="ECO:0000256" key="7">
    <source>
        <dbReference type="ARBA" id="ARBA00023056"/>
    </source>
</evidence>
<dbReference type="Gene3D" id="2.60.40.1180">
    <property type="entry name" value="Golgi alpha-mannosidase II"/>
    <property type="match status" value="1"/>
</dbReference>
<dbReference type="GO" id="GO:0005978">
    <property type="term" value="P:glycogen biosynthetic process"/>
    <property type="evidence" value="ECO:0007669"/>
    <property type="project" value="UniProtKB-UniRule"/>
</dbReference>
<dbReference type="GO" id="GO:0004553">
    <property type="term" value="F:hydrolase activity, hydrolyzing O-glycosyl compounds"/>
    <property type="evidence" value="ECO:0007669"/>
    <property type="project" value="InterPro"/>
</dbReference>
<sequence length="749" mass="82856">MTTPTATPAPLPVDADTLAAVAEGRHHDPHAVLGAHPHPDGAAVTYRALRPFASAVTVVRDGDGERIELVHERDGVFVGAGPLPRRAGVPAGDYRLEVTYPGEAGEDVVEVHDDAYRHLPTLGELDLHLIGEGRHERLWEVLGARVRRDGSGGLVGTSFAVWAPNARAVRVVGDFNGWTGRTHAMRSLGSSGVWELLVPGVEHGARYKYEVLGADGAWQQNADPLARWTEVPPATASRVLESDYAFTDEEWMERRRTTDPHERPLSIYEVHLGSWRPGLSYVELAEQLVEYVTWQGFTHVEFLPVAEHPFGGSWGYQVTGYYAPTSRFGTPDEFKHLVDALHAAGIGVLVDWVPAHFPKDAWALGRFDGTPLYEHADPQRGEHPDWGTYVFDFGRTEVRNFLVANALYWIGEFHVDGLRVDAVASMLYRDYSREDGQWTPNVHGGNHDLEAISFLKEVNSTVYRVHPGVLMIAEESTAFSGVSAPVDAGGLGFGKKWNMGWMHDTLAYLSEDPVNRRWHHDQWTFSMVYAYSENYVLPLSHDEVVHGKGSLLGKISGDHRQKLATLRAYYAYMWAHPGKQLLFMGGEYGQPTEWSEERGLDWAASWDDAHRGVQLTVRELNALYRAKPALWSADHSPEGFAWVDGGDADGNTLVFLRRPADGQGGAPLLNITNLSGAMRHGLRVGVPTAGEWTVVLDTDSTDFHGDGRREQAGQPEVLRAETGQWQGQPAYLTVDVPALSTLWLEPHAG</sequence>
<evidence type="ECO:0000256" key="2">
    <source>
        <dbReference type="ARBA" id="ARBA00004964"/>
    </source>
</evidence>
<dbReference type="InterPro" id="IPR054169">
    <property type="entry name" value="GlgB_N"/>
</dbReference>
<dbReference type="InterPro" id="IPR004193">
    <property type="entry name" value="Glyco_hydro_13_N"/>
</dbReference>
<dbReference type="EC" id="2.4.1.18" evidence="9"/>
<comment type="pathway">
    <text evidence="2 9">Glycan biosynthesis; glycogen biosynthesis.</text>
</comment>
<dbReference type="GO" id="GO:0005829">
    <property type="term" value="C:cytosol"/>
    <property type="evidence" value="ECO:0007669"/>
    <property type="project" value="TreeGrafter"/>
</dbReference>
<evidence type="ECO:0000256" key="1">
    <source>
        <dbReference type="ARBA" id="ARBA00000826"/>
    </source>
</evidence>
<evidence type="ECO:0000313" key="11">
    <source>
        <dbReference type="EMBL" id="MBB4883444.1"/>
    </source>
</evidence>
<evidence type="ECO:0000256" key="9">
    <source>
        <dbReference type="HAMAP-Rule" id="MF_00685"/>
    </source>
</evidence>
<evidence type="ECO:0000256" key="5">
    <source>
        <dbReference type="ARBA" id="ARBA00022676"/>
    </source>
</evidence>
<dbReference type="NCBIfam" id="NF003811">
    <property type="entry name" value="PRK05402.1"/>
    <property type="match status" value="1"/>
</dbReference>
<dbReference type="GO" id="GO:0043169">
    <property type="term" value="F:cation binding"/>
    <property type="evidence" value="ECO:0007669"/>
    <property type="project" value="InterPro"/>
</dbReference>
<evidence type="ECO:0000256" key="3">
    <source>
        <dbReference type="ARBA" id="ARBA00009000"/>
    </source>
</evidence>
<feature type="active site" description="Nucleophile" evidence="9">
    <location>
        <position position="421"/>
    </location>
</feature>
<accession>A0A4Y8X089</accession>
<dbReference type="InterPro" id="IPR006047">
    <property type="entry name" value="GH13_cat_dom"/>
</dbReference>
<dbReference type="InterPro" id="IPR017853">
    <property type="entry name" value="GH"/>
</dbReference>
<dbReference type="GO" id="GO:0003844">
    <property type="term" value="F:1,4-alpha-glucan branching enzyme activity"/>
    <property type="evidence" value="ECO:0007669"/>
    <property type="project" value="UniProtKB-UniRule"/>
</dbReference>
<dbReference type="HAMAP" id="MF_00685">
    <property type="entry name" value="GlgB"/>
    <property type="match status" value="1"/>
</dbReference>
<dbReference type="InterPro" id="IPR013780">
    <property type="entry name" value="Glyco_hydro_b"/>
</dbReference>
<evidence type="ECO:0000256" key="4">
    <source>
        <dbReference type="ARBA" id="ARBA00022600"/>
    </source>
</evidence>
<comment type="catalytic activity">
    <reaction evidence="1 9">
        <text>Transfers a segment of a (1-&gt;4)-alpha-D-glucan chain to a primary hydroxy group in a similar glucan chain.</text>
        <dbReference type="EC" id="2.4.1.18"/>
    </reaction>
</comment>
<dbReference type="CDD" id="cd11322">
    <property type="entry name" value="AmyAc_Glg_BE"/>
    <property type="match status" value="1"/>
</dbReference>
<dbReference type="Proteomes" id="UP000560081">
    <property type="component" value="Unassembled WGS sequence"/>
</dbReference>
<keyword evidence="8 9" id="KW-0119">Carbohydrate metabolism</keyword>
<dbReference type="Pfam" id="PF02806">
    <property type="entry name" value="Alpha-amylase_C"/>
    <property type="match status" value="1"/>
</dbReference>
<dbReference type="InterPro" id="IPR013783">
    <property type="entry name" value="Ig-like_fold"/>
</dbReference>
<evidence type="ECO:0000256" key="8">
    <source>
        <dbReference type="ARBA" id="ARBA00023277"/>
    </source>
</evidence>
<dbReference type="InterPro" id="IPR006048">
    <property type="entry name" value="A-amylase/branching_C"/>
</dbReference>
<dbReference type="Gene3D" id="2.60.40.10">
    <property type="entry name" value="Immunoglobulins"/>
    <property type="match status" value="2"/>
</dbReference>
<dbReference type="Pfam" id="PF02922">
    <property type="entry name" value="CBM_48"/>
    <property type="match status" value="1"/>
</dbReference>
<protein>
    <recommendedName>
        <fullName evidence="9">1,4-alpha-glucan branching enzyme GlgB</fullName>
        <ecNumber evidence="9">2.4.1.18</ecNumber>
    </recommendedName>
    <alternativeName>
        <fullName evidence="9">1,4-alpha-D-glucan:1,4-alpha-D-glucan 6-glucosyl-transferase</fullName>
    </alternativeName>
    <alternativeName>
        <fullName evidence="9">Alpha-(1-&gt;4)-glucan branching enzyme</fullName>
    </alternativeName>
    <alternativeName>
        <fullName evidence="9">Glycogen branching enzyme</fullName>
        <shortName evidence="9">BE</shortName>
    </alternativeName>
</protein>
<keyword evidence="7 9" id="KW-0320">Glycogen biosynthesis</keyword>